<dbReference type="Proteomes" id="UP001497623">
    <property type="component" value="Unassembled WGS sequence"/>
</dbReference>
<dbReference type="AlphaFoldDB" id="A0AAV2QEJ7"/>
<dbReference type="GO" id="GO:0003924">
    <property type="term" value="F:GTPase activity"/>
    <property type="evidence" value="ECO:0007669"/>
    <property type="project" value="InterPro"/>
</dbReference>
<organism evidence="7 8">
    <name type="scientific">Meganyctiphanes norvegica</name>
    <name type="common">Northern krill</name>
    <name type="synonym">Thysanopoda norvegica</name>
    <dbReference type="NCBI Taxonomy" id="48144"/>
    <lineage>
        <taxon>Eukaryota</taxon>
        <taxon>Metazoa</taxon>
        <taxon>Ecdysozoa</taxon>
        <taxon>Arthropoda</taxon>
        <taxon>Crustacea</taxon>
        <taxon>Multicrustacea</taxon>
        <taxon>Malacostraca</taxon>
        <taxon>Eumalacostraca</taxon>
        <taxon>Eucarida</taxon>
        <taxon>Euphausiacea</taxon>
        <taxon>Euphausiidae</taxon>
        <taxon>Meganyctiphanes</taxon>
    </lineage>
</organism>
<dbReference type="GO" id="GO:0030488">
    <property type="term" value="P:tRNA methylation"/>
    <property type="evidence" value="ECO:0007669"/>
    <property type="project" value="TreeGrafter"/>
</dbReference>
<dbReference type="InterPro" id="IPR004520">
    <property type="entry name" value="GTPase_MnmE"/>
</dbReference>
<protein>
    <recommendedName>
        <fullName evidence="6">TrmE-type G domain-containing protein</fullName>
    </recommendedName>
</protein>
<keyword evidence="3" id="KW-0819">tRNA processing</keyword>
<dbReference type="GO" id="GO:0005739">
    <property type="term" value="C:mitochondrion"/>
    <property type="evidence" value="ECO:0007669"/>
    <property type="project" value="UniProtKB-SubCell"/>
</dbReference>
<reference evidence="7 8" key="1">
    <citation type="submission" date="2024-05" db="EMBL/GenBank/DDBJ databases">
        <authorList>
            <person name="Wallberg A."/>
        </authorList>
    </citation>
    <scope>NUCLEOTIDE SEQUENCE [LARGE SCALE GENOMIC DNA]</scope>
</reference>
<dbReference type="InterPro" id="IPR027368">
    <property type="entry name" value="MnmE_dom2"/>
</dbReference>
<dbReference type="Pfam" id="PF01926">
    <property type="entry name" value="MMR_HSR1"/>
    <property type="match status" value="1"/>
</dbReference>
<dbReference type="PANTHER" id="PTHR42714">
    <property type="entry name" value="TRNA MODIFICATION GTPASE GTPBP3"/>
    <property type="match status" value="1"/>
</dbReference>
<evidence type="ECO:0000313" key="8">
    <source>
        <dbReference type="Proteomes" id="UP001497623"/>
    </source>
</evidence>
<dbReference type="Pfam" id="PF12631">
    <property type="entry name" value="MnmE_helical"/>
    <property type="match status" value="1"/>
</dbReference>
<dbReference type="GO" id="GO:0002098">
    <property type="term" value="P:tRNA wobble uridine modification"/>
    <property type="evidence" value="ECO:0007669"/>
    <property type="project" value="TreeGrafter"/>
</dbReference>
<dbReference type="InterPro" id="IPR006073">
    <property type="entry name" value="GTP-bd"/>
</dbReference>
<dbReference type="Gene3D" id="3.30.1360.120">
    <property type="entry name" value="Probable tRNA modification gtpase trme, domain 1"/>
    <property type="match status" value="1"/>
</dbReference>
<dbReference type="Gene3D" id="1.20.120.430">
    <property type="entry name" value="tRNA modification GTPase MnmE domain 2"/>
    <property type="match status" value="2"/>
</dbReference>
<dbReference type="InterPro" id="IPR027266">
    <property type="entry name" value="TrmE/GcvT-like"/>
</dbReference>
<accession>A0AAV2QEJ7</accession>
<dbReference type="HAMAP" id="MF_00379">
    <property type="entry name" value="GTPase_MnmE"/>
    <property type="match status" value="1"/>
</dbReference>
<sequence length="573" mass="64495">MSSDMTSSQESNLREIYDANHRKVVLIFFPDPADILNLRMCGVAVVSGQSDCAIDVLTQLTSPRTIPRPRYASLRYIVHPNTGERLDRGLVLWFPGPHSFTGEDSCEIQIHGGVAVTKAILEALSQLQGYEPAQPGDFTKRAFYNNKLDLTSIEGLGDLIHAETEAQRKQALHQMDGALNTLYSSWRRSLINARSRLEAYIDFSEDENIEDGVVAETEIIVKRIIQELEKHLSDNRRGERLRSGLHLAIIGPPNVGKSSLLNMLVQRPAAIVSPIPGTTRDILETTLDIGGYPVILSDTAGLRETDDIVESEGVKRALDRAQNADLVLILVEAFEMVLWMKSEEFSWEKFIKTYIKKLGIDCNLGNGVSENYSSENFIERRESDINRWLENNNYLILINKMDLLSVEDINDLNHHLQDQCCLISVKTEEGLKFAMQKLVSKCSSLCEVGTAENPQLTTARHRTHLTHCLQNLQHILQPLEYSEFTCNYSYDTKMCDIIKSDSVMEIYSNRSPYQNEYDNDANIDQSLLSNESTLLLAAHQLQLASTQLGHITGRITTEDVLDQIFSAFCIGKL</sequence>
<dbReference type="Pfam" id="PF10396">
    <property type="entry name" value="TrmE_N"/>
    <property type="match status" value="1"/>
</dbReference>
<evidence type="ECO:0000256" key="5">
    <source>
        <dbReference type="ARBA" id="ARBA00023134"/>
    </source>
</evidence>
<evidence type="ECO:0000256" key="3">
    <source>
        <dbReference type="ARBA" id="ARBA00022694"/>
    </source>
</evidence>
<dbReference type="NCBIfam" id="NF003661">
    <property type="entry name" value="PRK05291.1-3"/>
    <property type="match status" value="1"/>
</dbReference>
<evidence type="ECO:0000256" key="2">
    <source>
        <dbReference type="ARBA" id="ARBA00011043"/>
    </source>
</evidence>
<dbReference type="NCBIfam" id="TIGR00231">
    <property type="entry name" value="small_GTP"/>
    <property type="match status" value="1"/>
</dbReference>
<dbReference type="EMBL" id="CAXKWB010005610">
    <property type="protein sequence ID" value="CAL4079263.1"/>
    <property type="molecule type" value="Genomic_DNA"/>
</dbReference>
<name>A0AAV2QEJ7_MEGNR</name>
<dbReference type="InterPro" id="IPR027417">
    <property type="entry name" value="P-loop_NTPase"/>
</dbReference>
<dbReference type="InterPro" id="IPR031168">
    <property type="entry name" value="G_TrmE"/>
</dbReference>
<dbReference type="FunFam" id="3.30.1360.120:FF:000007">
    <property type="entry name" value="tRNA modification GTPase GTPBP3, mitochondrial"/>
    <property type="match status" value="1"/>
</dbReference>
<comment type="similarity">
    <text evidence="2">Belongs to the TRAFAC class TrmE-Era-EngA-EngB-Septin-like GTPase superfamily. TrmE GTPase family.</text>
</comment>
<keyword evidence="8" id="KW-1185">Reference proteome</keyword>
<keyword evidence="4" id="KW-0547">Nucleotide-binding</keyword>
<dbReference type="SUPFAM" id="SSF52540">
    <property type="entry name" value="P-loop containing nucleoside triphosphate hydrolases"/>
    <property type="match status" value="1"/>
</dbReference>
<dbReference type="GO" id="GO:0005525">
    <property type="term" value="F:GTP binding"/>
    <property type="evidence" value="ECO:0007669"/>
    <property type="project" value="UniProtKB-KW"/>
</dbReference>
<evidence type="ECO:0000259" key="6">
    <source>
        <dbReference type="PROSITE" id="PS51709"/>
    </source>
</evidence>
<gene>
    <name evidence="7" type="ORF">MNOR_LOCUS10893</name>
</gene>
<dbReference type="InterPro" id="IPR018948">
    <property type="entry name" value="GTP-bd_TrmE_N"/>
</dbReference>
<dbReference type="InterPro" id="IPR005225">
    <property type="entry name" value="Small_GTP-bd"/>
</dbReference>
<dbReference type="SUPFAM" id="SSF116878">
    <property type="entry name" value="TrmE connector domain"/>
    <property type="match status" value="1"/>
</dbReference>
<dbReference type="PRINTS" id="PR00326">
    <property type="entry name" value="GTP1OBG"/>
</dbReference>
<dbReference type="PANTHER" id="PTHR42714:SF2">
    <property type="entry name" value="TRNA MODIFICATION GTPASE GTPBP3, MITOCHONDRIAL"/>
    <property type="match status" value="1"/>
</dbReference>
<evidence type="ECO:0000313" key="7">
    <source>
        <dbReference type="EMBL" id="CAL4079263.1"/>
    </source>
</evidence>
<feature type="domain" description="TrmE-type G" evidence="6">
    <location>
        <begin position="244"/>
        <end position="443"/>
    </location>
</feature>
<evidence type="ECO:0000256" key="4">
    <source>
        <dbReference type="ARBA" id="ARBA00022741"/>
    </source>
</evidence>
<comment type="subcellular location">
    <subcellularLocation>
        <location evidence="1">Mitochondrion</location>
    </subcellularLocation>
</comment>
<proteinExistence type="inferred from homology"/>
<dbReference type="CDD" id="cd04164">
    <property type="entry name" value="trmE"/>
    <property type="match status" value="1"/>
</dbReference>
<keyword evidence="5" id="KW-0342">GTP-binding</keyword>
<comment type="caution">
    <text evidence="7">The sequence shown here is derived from an EMBL/GenBank/DDBJ whole genome shotgun (WGS) entry which is preliminary data.</text>
</comment>
<dbReference type="CDD" id="cd14858">
    <property type="entry name" value="TrmE_N"/>
    <property type="match status" value="1"/>
</dbReference>
<dbReference type="InterPro" id="IPR025867">
    <property type="entry name" value="MnmE_helical"/>
</dbReference>
<evidence type="ECO:0000256" key="1">
    <source>
        <dbReference type="ARBA" id="ARBA00004173"/>
    </source>
</evidence>
<dbReference type="PROSITE" id="PS51709">
    <property type="entry name" value="G_TRME"/>
    <property type="match status" value="1"/>
</dbReference>
<feature type="non-terminal residue" evidence="7">
    <location>
        <position position="573"/>
    </location>
</feature>